<proteinExistence type="predicted"/>
<reference evidence="3" key="1">
    <citation type="journal article" date="2015" name="Nature">
        <title>Complex archaea that bridge the gap between prokaryotes and eukaryotes.</title>
        <authorList>
            <person name="Spang A."/>
            <person name="Saw J.H."/>
            <person name="Jorgensen S.L."/>
            <person name="Zaremba-Niedzwiedzka K."/>
            <person name="Martijn J."/>
            <person name="Lind A.E."/>
            <person name="van Eijk R."/>
            <person name="Schleper C."/>
            <person name="Guy L."/>
            <person name="Ettema T.J."/>
        </authorList>
    </citation>
    <scope>NUCLEOTIDE SEQUENCE</scope>
</reference>
<comment type="caution">
    <text evidence="3">The sequence shown here is derived from an EMBL/GenBank/DDBJ whole genome shotgun (WGS) entry which is preliminary data.</text>
</comment>
<dbReference type="InterPro" id="IPR027417">
    <property type="entry name" value="P-loop_NTPase"/>
</dbReference>
<protein>
    <recommendedName>
        <fullName evidence="2">Terminase large subunit gp17-like C-terminal domain-containing protein</fullName>
    </recommendedName>
</protein>
<dbReference type="InterPro" id="IPR035421">
    <property type="entry name" value="Terminase_6C"/>
</dbReference>
<dbReference type="Pfam" id="PF17289">
    <property type="entry name" value="Terminase_6C"/>
    <property type="match status" value="1"/>
</dbReference>
<keyword evidence="1" id="KW-1188">Viral release from host cell</keyword>
<evidence type="ECO:0000259" key="2">
    <source>
        <dbReference type="Pfam" id="PF17289"/>
    </source>
</evidence>
<dbReference type="SUPFAM" id="SSF52540">
    <property type="entry name" value="P-loop containing nucleoside triphosphate hydrolases"/>
    <property type="match status" value="1"/>
</dbReference>
<gene>
    <name evidence="3" type="ORF">LCGC14_1267180</name>
</gene>
<evidence type="ECO:0000313" key="3">
    <source>
        <dbReference type="EMBL" id="KKM87601.1"/>
    </source>
</evidence>
<dbReference type="AlphaFoldDB" id="A0A0F9LK06"/>
<name>A0A0F9LK06_9ZZZZ</name>
<evidence type="ECO:0000256" key="1">
    <source>
        <dbReference type="ARBA" id="ARBA00022612"/>
    </source>
</evidence>
<dbReference type="Gene3D" id="3.40.50.300">
    <property type="entry name" value="P-loop containing nucleotide triphosphate hydrolases"/>
    <property type="match status" value="1"/>
</dbReference>
<feature type="domain" description="Terminase large subunit gp17-like C-terminal" evidence="2">
    <location>
        <begin position="269"/>
        <end position="413"/>
    </location>
</feature>
<organism evidence="3">
    <name type="scientific">marine sediment metagenome</name>
    <dbReference type="NCBI Taxonomy" id="412755"/>
    <lineage>
        <taxon>unclassified sequences</taxon>
        <taxon>metagenomes</taxon>
        <taxon>ecological metagenomes</taxon>
    </lineage>
</organism>
<dbReference type="EMBL" id="LAZR01007078">
    <property type="protein sequence ID" value="KKM87601.1"/>
    <property type="molecule type" value="Genomic_DNA"/>
</dbReference>
<sequence>MVVKDIRQAQSKEKTKVQVYLPTPTEKQVMFVDSDKKRIIVRAGRRGGKTVGAAIKAVKAFLAGKRVLYAAPTSEQVGAFWFEVKNALDPLIRLGVYKKNESENFIERPGTEQRIKGKTAWNPDMMRGDYCDLLILDEWQLMHEDTWGVVAAPMLADHDGDAIFIYTPPSLSSRLKGSESHAMDKRHAAKMFKEFEEDPTCLAIHFTSQDNPHVSSVALDRLRKDMTSLAYQQEILAMDIDIVPGALWTLEILNRYRVSQYPPLIRVIVGVDPPGGATECGIIACGRGRDGHYYVINDGSLRSSPDVWADTAINVYDKEKADKMVAEVNFGGDMVESIIKKTAKTLNKTVNYQSVRASRGKAVRAEPIAAAYEQGRVHHVGDFPFLEEELTSWVPGDKESPNRLDACVWSLSELMDGVGGGKPRSKRSGRF</sequence>
<accession>A0A0F9LK06</accession>